<reference evidence="3" key="1">
    <citation type="submission" date="2013-01" db="EMBL/GenBank/DDBJ databases">
        <title>Draft Genome Sequence of a Mulberry Tree, Morus notabilis C.K. Schneid.</title>
        <authorList>
            <person name="He N."/>
            <person name="Zhao S."/>
        </authorList>
    </citation>
    <scope>NUCLEOTIDE SEQUENCE</scope>
</reference>
<organism evidence="2 3">
    <name type="scientific">Morus notabilis</name>
    <dbReference type="NCBI Taxonomy" id="981085"/>
    <lineage>
        <taxon>Eukaryota</taxon>
        <taxon>Viridiplantae</taxon>
        <taxon>Streptophyta</taxon>
        <taxon>Embryophyta</taxon>
        <taxon>Tracheophyta</taxon>
        <taxon>Spermatophyta</taxon>
        <taxon>Magnoliopsida</taxon>
        <taxon>eudicotyledons</taxon>
        <taxon>Gunneridae</taxon>
        <taxon>Pentapetalae</taxon>
        <taxon>rosids</taxon>
        <taxon>fabids</taxon>
        <taxon>Rosales</taxon>
        <taxon>Moraceae</taxon>
        <taxon>Moreae</taxon>
        <taxon>Morus</taxon>
    </lineage>
</organism>
<evidence type="ECO:0000313" key="3">
    <source>
        <dbReference type="Proteomes" id="UP000030645"/>
    </source>
</evidence>
<feature type="region of interest" description="Disordered" evidence="1">
    <location>
        <begin position="53"/>
        <end position="84"/>
    </location>
</feature>
<evidence type="ECO:0000313" key="2">
    <source>
        <dbReference type="EMBL" id="EXB45084.1"/>
    </source>
</evidence>
<proteinExistence type="predicted"/>
<gene>
    <name evidence="2" type="ORF">L484_019308</name>
</gene>
<keyword evidence="3" id="KW-1185">Reference proteome</keyword>
<dbReference type="AlphaFoldDB" id="W9RAX1"/>
<protein>
    <submittedName>
        <fullName evidence="2">Uncharacterized protein</fullName>
    </submittedName>
</protein>
<evidence type="ECO:0000256" key="1">
    <source>
        <dbReference type="SAM" id="MobiDB-lite"/>
    </source>
</evidence>
<feature type="compositionally biased region" description="Polar residues" evidence="1">
    <location>
        <begin position="70"/>
        <end position="84"/>
    </location>
</feature>
<accession>W9RAX1</accession>
<dbReference type="EMBL" id="KE343890">
    <property type="protein sequence ID" value="EXB45084.1"/>
    <property type="molecule type" value="Genomic_DNA"/>
</dbReference>
<sequence length="124" mass="14201">MDFILYISILGYPLHNVSKIIGGQNDSEGAKTIQVHALPIQPQAKRALYKFGSAPHRQNPDTTDSREPQIWTQPCCRTTTPPSSSWRLPVRAVESYSLYPRKMMKYIAENVNIQDGIHFFLRKK</sequence>
<dbReference type="Proteomes" id="UP000030645">
    <property type="component" value="Unassembled WGS sequence"/>
</dbReference>
<name>W9RAX1_9ROSA</name>